<name>A0A843VFH1_COLES</name>
<protein>
    <recommendedName>
        <fullName evidence="1">Protein kinase domain-containing protein</fullName>
    </recommendedName>
</protein>
<gene>
    <name evidence="2" type="ORF">Taro_028044</name>
</gene>
<dbReference type="GO" id="GO:0005524">
    <property type="term" value="F:ATP binding"/>
    <property type="evidence" value="ECO:0007669"/>
    <property type="project" value="InterPro"/>
</dbReference>
<dbReference type="InterPro" id="IPR052751">
    <property type="entry name" value="Plant_MAPKKK"/>
</dbReference>
<evidence type="ECO:0000313" key="2">
    <source>
        <dbReference type="EMBL" id="MQL95381.1"/>
    </source>
</evidence>
<dbReference type="Proteomes" id="UP000652761">
    <property type="component" value="Unassembled WGS sequence"/>
</dbReference>
<dbReference type="InterPro" id="IPR000719">
    <property type="entry name" value="Prot_kinase_dom"/>
</dbReference>
<dbReference type="PROSITE" id="PS50011">
    <property type="entry name" value="PROTEIN_KINASE_DOM"/>
    <property type="match status" value="1"/>
</dbReference>
<dbReference type="Gene3D" id="1.10.510.10">
    <property type="entry name" value="Transferase(Phosphotransferase) domain 1"/>
    <property type="match status" value="2"/>
</dbReference>
<comment type="caution">
    <text evidence="2">The sequence shown here is derived from an EMBL/GenBank/DDBJ whole genome shotgun (WGS) entry which is preliminary data.</text>
</comment>
<accession>A0A843VFH1</accession>
<evidence type="ECO:0000313" key="3">
    <source>
        <dbReference type="Proteomes" id="UP000652761"/>
    </source>
</evidence>
<dbReference type="EMBL" id="NMUH01001787">
    <property type="protein sequence ID" value="MQL95381.1"/>
    <property type="molecule type" value="Genomic_DNA"/>
</dbReference>
<dbReference type="SUPFAM" id="SSF56112">
    <property type="entry name" value="Protein kinase-like (PK-like)"/>
    <property type="match status" value="1"/>
</dbReference>
<dbReference type="PANTHER" id="PTHR48011:SF4">
    <property type="entry name" value="MITOGEN-ACTIVATED PROTEIN KINASE KINASE KINASE 19"/>
    <property type="match status" value="1"/>
</dbReference>
<proteinExistence type="predicted"/>
<sequence length="212" mass="23647">MPGERSWVYLAASTSGSEDQVFAIKSAELSRSPCLQREQEVLTTLCNPHIVSCLGSDVTAEPNDQVLFNLFMEYVPGGDLTEVVKQRGGLDEHAIRVYTRRVLNGGEEQGPTADIWALGCTVIEMATGCLPWHGIEDIHRIAFSDDMPEVPCNISDDARDFLGRCLSRDPRQRWSAEELLHHPLVECCKEPAIMDSKRNSPKSILDQGFWDS</sequence>
<dbReference type="SMART" id="SM00220">
    <property type="entry name" value="S_TKc"/>
    <property type="match status" value="1"/>
</dbReference>
<organism evidence="2 3">
    <name type="scientific">Colocasia esculenta</name>
    <name type="common">Wild taro</name>
    <name type="synonym">Arum esculentum</name>
    <dbReference type="NCBI Taxonomy" id="4460"/>
    <lineage>
        <taxon>Eukaryota</taxon>
        <taxon>Viridiplantae</taxon>
        <taxon>Streptophyta</taxon>
        <taxon>Embryophyta</taxon>
        <taxon>Tracheophyta</taxon>
        <taxon>Spermatophyta</taxon>
        <taxon>Magnoliopsida</taxon>
        <taxon>Liliopsida</taxon>
        <taxon>Araceae</taxon>
        <taxon>Aroideae</taxon>
        <taxon>Colocasieae</taxon>
        <taxon>Colocasia</taxon>
    </lineage>
</organism>
<reference evidence="2" key="1">
    <citation type="submission" date="2017-07" db="EMBL/GenBank/DDBJ databases">
        <title>Taro Niue Genome Assembly and Annotation.</title>
        <authorList>
            <person name="Atibalentja N."/>
            <person name="Keating K."/>
            <person name="Fields C.J."/>
        </authorList>
    </citation>
    <scope>NUCLEOTIDE SEQUENCE</scope>
    <source>
        <strain evidence="2">Niue_2</strain>
        <tissue evidence="2">Leaf</tissue>
    </source>
</reference>
<keyword evidence="3" id="KW-1185">Reference proteome</keyword>
<dbReference type="InterPro" id="IPR011009">
    <property type="entry name" value="Kinase-like_dom_sf"/>
</dbReference>
<dbReference type="PANTHER" id="PTHR48011">
    <property type="entry name" value="CCR4-NOT TRANSCRIPTIONAL COMPLEX SUBUNIT CAF120-RELATED"/>
    <property type="match status" value="1"/>
</dbReference>
<dbReference type="Pfam" id="PF00069">
    <property type="entry name" value="Pkinase"/>
    <property type="match status" value="2"/>
</dbReference>
<dbReference type="GO" id="GO:0007165">
    <property type="term" value="P:signal transduction"/>
    <property type="evidence" value="ECO:0007669"/>
    <property type="project" value="TreeGrafter"/>
</dbReference>
<dbReference type="AlphaFoldDB" id="A0A843VFH1"/>
<feature type="domain" description="Protein kinase" evidence="1">
    <location>
        <begin position="1"/>
        <end position="185"/>
    </location>
</feature>
<evidence type="ECO:0000259" key="1">
    <source>
        <dbReference type="PROSITE" id="PS50011"/>
    </source>
</evidence>
<dbReference type="OrthoDB" id="275301at2759"/>
<dbReference type="GO" id="GO:0004672">
    <property type="term" value="F:protein kinase activity"/>
    <property type="evidence" value="ECO:0007669"/>
    <property type="project" value="InterPro"/>
</dbReference>